<evidence type="ECO:0000259" key="2">
    <source>
        <dbReference type="Pfam" id="PF12776"/>
    </source>
</evidence>
<feature type="domain" description="Myb/SANT-like" evidence="2">
    <location>
        <begin position="16"/>
        <end position="108"/>
    </location>
</feature>
<dbReference type="PANTHER" id="PTHR47584:SF14">
    <property type="entry name" value="L10-INTERACTING MYB DOMAIN-CONTAINING PROTEIN-LIKE"/>
    <property type="match status" value="1"/>
</dbReference>
<gene>
    <name evidence="3" type="ORF">C1H46_000299</name>
</gene>
<accession>A0A540NV84</accession>
<dbReference type="PANTHER" id="PTHR47584">
    <property type="match status" value="1"/>
</dbReference>
<evidence type="ECO:0000256" key="1">
    <source>
        <dbReference type="SAM" id="MobiDB-lite"/>
    </source>
</evidence>
<keyword evidence="4" id="KW-1185">Reference proteome</keyword>
<proteinExistence type="predicted"/>
<protein>
    <recommendedName>
        <fullName evidence="2">Myb/SANT-like domain-containing protein</fullName>
    </recommendedName>
</protein>
<evidence type="ECO:0000313" key="4">
    <source>
        <dbReference type="Proteomes" id="UP000315295"/>
    </source>
</evidence>
<dbReference type="Proteomes" id="UP000315295">
    <property type="component" value="Unassembled WGS sequence"/>
</dbReference>
<comment type="caution">
    <text evidence="3">The sequence shown here is derived from an EMBL/GenBank/DDBJ whole genome shotgun (WGS) entry which is preliminary data.</text>
</comment>
<dbReference type="EMBL" id="VIEB01000005">
    <property type="protein sequence ID" value="TQE14380.1"/>
    <property type="molecule type" value="Genomic_DNA"/>
</dbReference>
<dbReference type="InterPro" id="IPR045026">
    <property type="entry name" value="LIMYB"/>
</dbReference>
<feature type="region of interest" description="Disordered" evidence="1">
    <location>
        <begin position="171"/>
        <end position="208"/>
    </location>
</feature>
<organism evidence="3 4">
    <name type="scientific">Malus baccata</name>
    <name type="common">Siberian crab apple</name>
    <name type="synonym">Pyrus baccata</name>
    <dbReference type="NCBI Taxonomy" id="106549"/>
    <lineage>
        <taxon>Eukaryota</taxon>
        <taxon>Viridiplantae</taxon>
        <taxon>Streptophyta</taxon>
        <taxon>Embryophyta</taxon>
        <taxon>Tracheophyta</taxon>
        <taxon>Spermatophyta</taxon>
        <taxon>Magnoliopsida</taxon>
        <taxon>eudicotyledons</taxon>
        <taxon>Gunneridae</taxon>
        <taxon>Pentapetalae</taxon>
        <taxon>rosids</taxon>
        <taxon>fabids</taxon>
        <taxon>Rosales</taxon>
        <taxon>Rosaceae</taxon>
        <taxon>Amygdaloideae</taxon>
        <taxon>Maleae</taxon>
        <taxon>Malus</taxon>
    </lineage>
</organism>
<dbReference type="InterPro" id="IPR024752">
    <property type="entry name" value="Myb/SANT-like_dom"/>
</dbReference>
<dbReference type="Pfam" id="PF12776">
    <property type="entry name" value="Myb_DNA-bind_3"/>
    <property type="match status" value="1"/>
</dbReference>
<reference evidence="3 4" key="1">
    <citation type="journal article" date="2019" name="G3 (Bethesda)">
        <title>Sequencing of a Wild Apple (Malus baccata) Genome Unravels the Differences Between Cultivated and Wild Apple Species Regarding Disease Resistance and Cold Tolerance.</title>
        <authorList>
            <person name="Chen X."/>
        </authorList>
    </citation>
    <scope>NUCLEOTIDE SEQUENCE [LARGE SCALE GENOMIC DNA]</scope>
    <source>
        <strain evidence="4">cv. Shandingzi</strain>
        <tissue evidence="3">Leaves</tissue>
    </source>
</reference>
<evidence type="ECO:0000313" key="3">
    <source>
        <dbReference type="EMBL" id="TQE14380.1"/>
    </source>
</evidence>
<name>A0A540NV84_MALBA</name>
<sequence>MSNKDFENDLDDKANWPKPIEDYFISLLYEETKKGLQTNTLEKNQWDAIDMKLFDKYGKRYTREKLKQKYNRLRKIHREFAKLVNHTGMGWDPVANTVQASDEVWAAYIKKNKFASRFRSKGCSHYEVLGQIFNNTTATGQMQYASTNSPPNSDSERELEAGFLTTGAHIRQSTGSGSKAFSEGHEGTSTKRCALFPPSDLSSKSKSSKSTKMDEAIAAWAKSLNAKTEATLEKVKRKREREVSSPLRELSTIEDCMEVLEGMEDVDDTAYLKALEKFTSSDWRRMFMKMSESRKKLWLNSLK</sequence>
<dbReference type="AlphaFoldDB" id="A0A540NV84"/>